<dbReference type="PANTHER" id="PTHR36978:SF4">
    <property type="entry name" value="P-LOOP CONTAINING NUCLEOSIDE TRIPHOSPHATE HYDROLASE PROTEIN"/>
    <property type="match status" value="1"/>
</dbReference>
<keyword evidence="2" id="KW-1185">Reference proteome</keyword>
<protein>
    <submittedName>
        <fullName evidence="1">Sulfotransferase</fullName>
    </submittedName>
</protein>
<dbReference type="InterPro" id="IPR027417">
    <property type="entry name" value="P-loop_NTPase"/>
</dbReference>
<sequence length="200" mass="21884">MALDVIGAGMGRTGTHSLKLALEQLGFGPCHHMADVLRDPQQKALWRAAGKGKLPEWDAALAGYRSAVDWPSAHFWRELSTYYSDAKVILTVRDPEQWYESMAQTIGLTMDASANDPESFGVAVVGNGVFGGRFDERDHAIAVYGAHNEAVRKAVPPERLLVYEVSEGWAPLCAFLSVPLPSAPFPRTNSTAEFRARIGR</sequence>
<dbReference type="EMBL" id="CP133148">
    <property type="protein sequence ID" value="WVT05773.1"/>
    <property type="molecule type" value="Genomic_DNA"/>
</dbReference>
<organism evidence="1 2">
    <name type="scientific">Sinorhizobium chiapasense</name>
    <dbReference type="NCBI Taxonomy" id="501572"/>
    <lineage>
        <taxon>Bacteria</taxon>
        <taxon>Pseudomonadati</taxon>
        <taxon>Pseudomonadota</taxon>
        <taxon>Alphaproteobacteria</taxon>
        <taxon>Hyphomicrobiales</taxon>
        <taxon>Rhizobiaceae</taxon>
        <taxon>Sinorhizobium/Ensifer group</taxon>
        <taxon>Sinorhizobium</taxon>
    </lineage>
</organism>
<dbReference type="PANTHER" id="PTHR36978">
    <property type="entry name" value="P-LOOP CONTAINING NUCLEOTIDE TRIPHOSPHATE HYDROLASE"/>
    <property type="match status" value="1"/>
</dbReference>
<evidence type="ECO:0000313" key="2">
    <source>
        <dbReference type="Proteomes" id="UP001432360"/>
    </source>
</evidence>
<proteinExistence type="predicted"/>
<dbReference type="InterPro" id="IPR040632">
    <property type="entry name" value="Sulfotransfer_4"/>
</dbReference>
<dbReference type="RefSeq" id="WP_331374848.1">
    <property type="nucleotide sequence ID" value="NZ_CP133148.1"/>
</dbReference>
<dbReference type="SUPFAM" id="SSF52540">
    <property type="entry name" value="P-loop containing nucleoside triphosphate hydrolases"/>
    <property type="match status" value="1"/>
</dbReference>
<accession>A0ABZ2BFG9</accession>
<dbReference type="Pfam" id="PF17784">
    <property type="entry name" value="Sulfotransfer_4"/>
    <property type="match status" value="1"/>
</dbReference>
<evidence type="ECO:0000313" key="1">
    <source>
        <dbReference type="EMBL" id="WVT05773.1"/>
    </source>
</evidence>
<name>A0ABZ2BFG9_9HYPH</name>
<gene>
    <name evidence="1" type="ORF">RB548_10445</name>
</gene>
<dbReference type="Gene3D" id="3.40.50.300">
    <property type="entry name" value="P-loop containing nucleotide triphosphate hydrolases"/>
    <property type="match status" value="1"/>
</dbReference>
<dbReference type="Proteomes" id="UP001432360">
    <property type="component" value="Chromosome"/>
</dbReference>
<reference evidence="1" key="1">
    <citation type="submission" date="2023-08" db="EMBL/GenBank/DDBJ databases">
        <title>Complete genome sequence of Sinorhizobium chiapanecum ITTG S70 isolated from Acaciella angustissima nodules in Chiapas-Mexico.</title>
        <authorList>
            <person name="Rincon-Rosales R."/>
            <person name="Rogel M.A."/>
            <person name="Rincon-Medina C.I."/>
            <person name="Guerrero G."/>
            <person name="Manzano-Gomez L.A."/>
            <person name="Lopez-Lopez A."/>
            <person name="Rincon Molina F.A."/>
            <person name="Martinez-Romero E."/>
        </authorList>
    </citation>
    <scope>NUCLEOTIDE SEQUENCE</scope>
    <source>
        <strain evidence="1">ITTG S70</strain>
    </source>
</reference>